<dbReference type="Pfam" id="PF08349">
    <property type="entry name" value="DUF1722"/>
    <property type="match status" value="1"/>
</dbReference>
<dbReference type="STRING" id="1121448.DGI_2487"/>
<dbReference type="AlphaFoldDB" id="T2GDN3"/>
<dbReference type="PANTHER" id="PTHR30087:SF0">
    <property type="entry name" value="INNER MEMBRANE PROTEIN"/>
    <property type="match status" value="1"/>
</dbReference>
<dbReference type="InterPro" id="IPR007553">
    <property type="entry name" value="2-thiour_desulf"/>
</dbReference>
<dbReference type="InterPro" id="IPR013560">
    <property type="entry name" value="DUF1722"/>
</dbReference>
<name>T2GDN3_MEGG1</name>
<dbReference type="PATRIC" id="fig|1121448.10.peg.2440"/>
<dbReference type="EMBL" id="CP006585">
    <property type="protein sequence ID" value="AGW14226.1"/>
    <property type="molecule type" value="Genomic_DNA"/>
</dbReference>
<evidence type="ECO:0000313" key="3">
    <source>
        <dbReference type="Proteomes" id="UP000016587"/>
    </source>
</evidence>
<sequence length="332" mass="37546">MPETAPLTPAATPESPAATPLYVGVSTCLLGEPVRYDGGHKHDRYLTDVLGRFVRFVPVCPEVECGLGVPREAMRLVGDPAAPRLVTQKTNLDHTERMQAWAAGRVEELAGLDLCGFVFKSKSPSSGMERVKVYGENGHPVNKGVGLFARAFMERFPLLPVEEEGRLNDVHLRENFIERLFLYKRWQDTVQRQRTMASLMEFHTRHKLLLMSHSQEKLRALGKIVSDIGNADVEAAIAAYFPLMMDAVAQHATVKKQRNVLLHVMGYFKKHLDADEKQELLEVVDRYAAGLAPLIVPVTLLNHYVRKYRQPYLQAQWWLQPHPVELALRNHA</sequence>
<feature type="domain" description="DUF1722" evidence="1">
    <location>
        <begin position="207"/>
        <end position="323"/>
    </location>
</feature>
<dbReference type="HOGENOM" id="CLU_076318_0_0_7"/>
<reference evidence="3" key="2">
    <citation type="submission" date="2013-07" db="EMBL/GenBank/DDBJ databases">
        <authorList>
            <person name="Morais-Silva F.O."/>
            <person name="Rezende A.M."/>
            <person name="Pimentel C."/>
            <person name="Resende D.M."/>
            <person name="Santos C.I."/>
            <person name="Clemente C."/>
            <person name="de Oliveira L.M."/>
            <person name="da Silva S.M."/>
            <person name="Costa D.A."/>
            <person name="Varela-Raposo A."/>
            <person name="Horacio E.C.A."/>
            <person name="Matos M."/>
            <person name="Flores O."/>
            <person name="Ruiz J.C."/>
            <person name="Rodrigues-Pousada C."/>
        </authorList>
    </citation>
    <scope>NUCLEOTIDE SEQUENCE [LARGE SCALE GENOMIC DNA]</scope>
    <source>
        <strain evidence="3">ATCC 19364 / DSM 1382 / NCIMB 9332 / VKM B-1759</strain>
    </source>
</reference>
<dbReference type="InterPro" id="IPR017087">
    <property type="entry name" value="UCP037004"/>
</dbReference>
<accession>T2GDN3</accession>
<protein>
    <recommendedName>
        <fullName evidence="1">DUF1722 domain-containing protein</fullName>
    </recommendedName>
</protein>
<dbReference type="Pfam" id="PF04463">
    <property type="entry name" value="2-thiour_desulf"/>
    <property type="match status" value="1"/>
</dbReference>
<dbReference type="RefSeq" id="WP_021761218.1">
    <property type="nucleotide sequence ID" value="NC_022444.1"/>
</dbReference>
<dbReference type="Proteomes" id="UP000016587">
    <property type="component" value="Chromosome"/>
</dbReference>
<dbReference type="PIRSF" id="PIRSF037004">
    <property type="entry name" value="UCP037004"/>
    <property type="match status" value="1"/>
</dbReference>
<dbReference type="eggNOG" id="COG3272">
    <property type="taxonomic scope" value="Bacteria"/>
</dbReference>
<reference evidence="2 3" key="1">
    <citation type="journal article" date="2013" name="J. Bacteriol.">
        <title>Roles of HynAB and Ech, the only two hydrogenases found in the model sulfate reducer Desulfovibrio gigas.</title>
        <authorList>
            <person name="Morais-Silva F.O."/>
            <person name="Santos C.I."/>
            <person name="Rodrigues R."/>
            <person name="Pereira I.A."/>
            <person name="Rodrigues-Pousada C."/>
        </authorList>
    </citation>
    <scope>NUCLEOTIDE SEQUENCE [LARGE SCALE GENOMIC DNA]</scope>
    <source>
        <strain evidence="3">ATCC 19364 / DSM 1382 / NCIMB 9332 / VKM B-1759</strain>
    </source>
</reference>
<organism evidence="2 3">
    <name type="scientific">Megalodesulfovibrio gigas (strain ATCC 19364 / DSM 1382 / NCIMB 9332 / VKM B-1759)</name>
    <name type="common">Desulfovibrio gigas</name>
    <dbReference type="NCBI Taxonomy" id="1121448"/>
    <lineage>
        <taxon>Bacteria</taxon>
        <taxon>Pseudomonadati</taxon>
        <taxon>Thermodesulfobacteriota</taxon>
        <taxon>Desulfovibrionia</taxon>
        <taxon>Desulfovibrionales</taxon>
        <taxon>Desulfovibrionaceae</taxon>
        <taxon>Megalodesulfovibrio</taxon>
    </lineage>
</organism>
<evidence type="ECO:0000313" key="2">
    <source>
        <dbReference type="EMBL" id="AGW14226.1"/>
    </source>
</evidence>
<dbReference type="PANTHER" id="PTHR30087">
    <property type="entry name" value="INNER MEMBRANE PROTEIN"/>
    <property type="match status" value="1"/>
</dbReference>
<dbReference type="KEGG" id="dgg:DGI_2487"/>
<gene>
    <name evidence="2" type="ORF">DGI_2487</name>
</gene>
<keyword evidence="3" id="KW-1185">Reference proteome</keyword>
<proteinExistence type="predicted"/>
<evidence type="ECO:0000259" key="1">
    <source>
        <dbReference type="Pfam" id="PF08349"/>
    </source>
</evidence>
<dbReference type="eggNOG" id="COG1683">
    <property type="taxonomic scope" value="Bacteria"/>
</dbReference>